<accession>A0ACB8XXL0</accession>
<organism evidence="1 2">
    <name type="scientific">Smallanthus sonchifolius</name>
    <dbReference type="NCBI Taxonomy" id="185202"/>
    <lineage>
        <taxon>Eukaryota</taxon>
        <taxon>Viridiplantae</taxon>
        <taxon>Streptophyta</taxon>
        <taxon>Embryophyta</taxon>
        <taxon>Tracheophyta</taxon>
        <taxon>Spermatophyta</taxon>
        <taxon>Magnoliopsida</taxon>
        <taxon>eudicotyledons</taxon>
        <taxon>Gunneridae</taxon>
        <taxon>Pentapetalae</taxon>
        <taxon>asterids</taxon>
        <taxon>campanulids</taxon>
        <taxon>Asterales</taxon>
        <taxon>Asteraceae</taxon>
        <taxon>Asteroideae</taxon>
        <taxon>Heliantheae alliance</taxon>
        <taxon>Millerieae</taxon>
        <taxon>Smallanthus</taxon>
    </lineage>
</organism>
<keyword evidence="2" id="KW-1185">Reference proteome</keyword>
<gene>
    <name evidence="1" type="ORF">L1987_85798</name>
</gene>
<evidence type="ECO:0000313" key="1">
    <source>
        <dbReference type="EMBL" id="KAI3676197.1"/>
    </source>
</evidence>
<dbReference type="Proteomes" id="UP001056120">
    <property type="component" value="Linkage Group LG29"/>
</dbReference>
<sequence>MSSALRISIVEGAWWIRKGLAECVTLWDYQSLHDYQRNIHFEYDASGIASSMEQMLVDYEVHLTKGMPLLLIHVTFEEVVIMLLFCGIVEIRGQCHP</sequence>
<reference evidence="1 2" key="2">
    <citation type="journal article" date="2022" name="Mol. Ecol. Resour.">
        <title>The genomes of chicory, endive, great burdock and yacon provide insights into Asteraceae paleo-polyploidization history and plant inulin production.</title>
        <authorList>
            <person name="Fan W."/>
            <person name="Wang S."/>
            <person name="Wang H."/>
            <person name="Wang A."/>
            <person name="Jiang F."/>
            <person name="Liu H."/>
            <person name="Zhao H."/>
            <person name="Xu D."/>
            <person name="Zhang Y."/>
        </authorList>
    </citation>
    <scope>NUCLEOTIDE SEQUENCE [LARGE SCALE GENOMIC DNA]</scope>
    <source>
        <strain evidence="2">cv. Yunnan</strain>
        <tissue evidence="1">Leaves</tissue>
    </source>
</reference>
<proteinExistence type="predicted"/>
<dbReference type="EMBL" id="CM042046">
    <property type="protein sequence ID" value="KAI3676197.1"/>
    <property type="molecule type" value="Genomic_DNA"/>
</dbReference>
<evidence type="ECO:0000313" key="2">
    <source>
        <dbReference type="Proteomes" id="UP001056120"/>
    </source>
</evidence>
<comment type="caution">
    <text evidence="1">The sequence shown here is derived from an EMBL/GenBank/DDBJ whole genome shotgun (WGS) entry which is preliminary data.</text>
</comment>
<name>A0ACB8XXL0_9ASTR</name>
<reference evidence="2" key="1">
    <citation type="journal article" date="2022" name="Mol. Ecol. Resour.">
        <title>The genomes of chicory, endive, great burdock and yacon provide insights into Asteraceae palaeo-polyploidization history and plant inulin production.</title>
        <authorList>
            <person name="Fan W."/>
            <person name="Wang S."/>
            <person name="Wang H."/>
            <person name="Wang A."/>
            <person name="Jiang F."/>
            <person name="Liu H."/>
            <person name="Zhao H."/>
            <person name="Xu D."/>
            <person name="Zhang Y."/>
        </authorList>
    </citation>
    <scope>NUCLEOTIDE SEQUENCE [LARGE SCALE GENOMIC DNA]</scope>
    <source>
        <strain evidence="2">cv. Yunnan</strain>
    </source>
</reference>
<protein>
    <submittedName>
        <fullName evidence="1">Uncharacterized protein</fullName>
    </submittedName>
</protein>